<evidence type="ECO:0000313" key="9">
    <source>
        <dbReference type="EMBL" id="KAA5610163.1"/>
    </source>
</evidence>
<dbReference type="Gene3D" id="3.40.50.300">
    <property type="entry name" value="P-loop containing nucleotide triphosphate hydrolases"/>
    <property type="match status" value="1"/>
</dbReference>
<dbReference type="GO" id="GO:0055085">
    <property type="term" value="P:transmembrane transport"/>
    <property type="evidence" value="ECO:0007669"/>
    <property type="project" value="UniProtKB-ARBA"/>
</dbReference>
<dbReference type="InterPro" id="IPR050388">
    <property type="entry name" value="ABC_Ni/Peptide_Import"/>
</dbReference>
<dbReference type="GO" id="GO:0005524">
    <property type="term" value="F:ATP binding"/>
    <property type="evidence" value="ECO:0007669"/>
    <property type="project" value="UniProtKB-KW"/>
</dbReference>
<keyword evidence="3" id="KW-0813">Transport</keyword>
<dbReference type="InterPro" id="IPR013563">
    <property type="entry name" value="Oligopep_ABC_C"/>
</dbReference>
<evidence type="ECO:0000256" key="2">
    <source>
        <dbReference type="ARBA" id="ARBA00005417"/>
    </source>
</evidence>
<accession>A0A5M6IPF9</accession>
<organism evidence="9 10">
    <name type="scientific">Rhodovastum atsumiense</name>
    <dbReference type="NCBI Taxonomy" id="504468"/>
    <lineage>
        <taxon>Bacteria</taxon>
        <taxon>Pseudomonadati</taxon>
        <taxon>Pseudomonadota</taxon>
        <taxon>Alphaproteobacteria</taxon>
        <taxon>Acetobacterales</taxon>
        <taxon>Acetobacteraceae</taxon>
        <taxon>Rhodovastum</taxon>
    </lineage>
</organism>
<keyword evidence="6 9" id="KW-0067">ATP-binding</keyword>
<evidence type="ECO:0000313" key="10">
    <source>
        <dbReference type="Proteomes" id="UP000325255"/>
    </source>
</evidence>
<dbReference type="CDD" id="cd03257">
    <property type="entry name" value="ABC_NikE_OppD_transporters"/>
    <property type="match status" value="1"/>
</dbReference>
<keyword evidence="4" id="KW-1003">Cell membrane</keyword>
<protein>
    <submittedName>
        <fullName evidence="9">ABC transporter ATP-binding protein</fullName>
    </submittedName>
</protein>
<keyword evidence="5" id="KW-0547">Nucleotide-binding</keyword>
<keyword evidence="10" id="KW-1185">Reference proteome</keyword>
<dbReference type="PROSITE" id="PS00211">
    <property type="entry name" value="ABC_TRANSPORTER_1"/>
    <property type="match status" value="1"/>
</dbReference>
<evidence type="ECO:0000256" key="4">
    <source>
        <dbReference type="ARBA" id="ARBA00022475"/>
    </source>
</evidence>
<dbReference type="RefSeq" id="WP_150042785.1">
    <property type="nucleotide sequence ID" value="NZ_OW485601.1"/>
</dbReference>
<comment type="similarity">
    <text evidence="2">Belongs to the ABC transporter superfamily.</text>
</comment>
<dbReference type="Proteomes" id="UP000325255">
    <property type="component" value="Unassembled WGS sequence"/>
</dbReference>
<reference evidence="9 10" key="1">
    <citation type="submission" date="2019-09" db="EMBL/GenBank/DDBJ databases">
        <title>Genome sequence of Rhodovastum atsumiense, a diverse member of the Acetobacteraceae family of non-sulfur purple photosynthetic bacteria.</title>
        <authorList>
            <person name="Meyer T."/>
            <person name="Kyndt J."/>
        </authorList>
    </citation>
    <scope>NUCLEOTIDE SEQUENCE [LARGE SCALE GENOMIC DNA]</scope>
    <source>
        <strain evidence="9 10">DSM 21279</strain>
    </source>
</reference>
<dbReference type="GO" id="GO:0016887">
    <property type="term" value="F:ATP hydrolysis activity"/>
    <property type="evidence" value="ECO:0007669"/>
    <property type="project" value="InterPro"/>
</dbReference>
<dbReference type="InterPro" id="IPR027417">
    <property type="entry name" value="P-loop_NTPase"/>
</dbReference>
<dbReference type="Pfam" id="PF08352">
    <property type="entry name" value="oligo_HPY"/>
    <property type="match status" value="1"/>
</dbReference>
<dbReference type="SUPFAM" id="SSF52540">
    <property type="entry name" value="P-loop containing nucleoside triphosphate hydrolases"/>
    <property type="match status" value="1"/>
</dbReference>
<evidence type="ECO:0000256" key="6">
    <source>
        <dbReference type="ARBA" id="ARBA00022840"/>
    </source>
</evidence>
<dbReference type="PANTHER" id="PTHR43297:SF2">
    <property type="entry name" value="DIPEPTIDE TRANSPORT ATP-BINDING PROTEIN DPPD"/>
    <property type="match status" value="1"/>
</dbReference>
<sequence>MTGLLSIEGLRTVFPSGRQDVAVVDGVSLAVGKGRTLGIVGESGCGKSMLSLSLLRLVPPPGRIAGGRVVFDGRDLLGLPPEQMRMLRGRRIAMIFQEPMTSLNPVFTVGAQIVEAMRAHDRGSPMAALRARAIAALERVRMPAPERRFDEYPHQLSGGMRQRVMIAMALACEPDLLIADEPTTALDVTVQAQILDLLRRLQAQTGMAIILITHDLGVVAEMADEVAVMYAGRVVERAAVADIFADPQHPYTLGLLGSMPRLEETRARLLAIEGTVPAPAALPQGCRFHPRCVFAAPRCRTVDPPLLEVAPGHGAACIRAPLEAAIP</sequence>
<dbReference type="AlphaFoldDB" id="A0A5M6IPF9"/>
<dbReference type="InterPro" id="IPR003439">
    <property type="entry name" value="ABC_transporter-like_ATP-bd"/>
</dbReference>
<feature type="domain" description="ABC transporter" evidence="8">
    <location>
        <begin position="5"/>
        <end position="256"/>
    </location>
</feature>
<dbReference type="PANTHER" id="PTHR43297">
    <property type="entry name" value="OLIGOPEPTIDE TRANSPORT ATP-BINDING PROTEIN APPD"/>
    <property type="match status" value="1"/>
</dbReference>
<dbReference type="EMBL" id="VWPK01000037">
    <property type="protein sequence ID" value="KAA5610163.1"/>
    <property type="molecule type" value="Genomic_DNA"/>
</dbReference>
<evidence type="ECO:0000256" key="5">
    <source>
        <dbReference type="ARBA" id="ARBA00022741"/>
    </source>
</evidence>
<dbReference type="GO" id="GO:0015833">
    <property type="term" value="P:peptide transport"/>
    <property type="evidence" value="ECO:0007669"/>
    <property type="project" value="InterPro"/>
</dbReference>
<comment type="caution">
    <text evidence="9">The sequence shown here is derived from an EMBL/GenBank/DDBJ whole genome shotgun (WGS) entry which is preliminary data.</text>
</comment>
<evidence type="ECO:0000259" key="8">
    <source>
        <dbReference type="PROSITE" id="PS50893"/>
    </source>
</evidence>
<dbReference type="NCBIfam" id="TIGR01727">
    <property type="entry name" value="oligo_HPY"/>
    <property type="match status" value="1"/>
</dbReference>
<dbReference type="SMART" id="SM00382">
    <property type="entry name" value="AAA"/>
    <property type="match status" value="1"/>
</dbReference>
<evidence type="ECO:0000256" key="3">
    <source>
        <dbReference type="ARBA" id="ARBA00022448"/>
    </source>
</evidence>
<comment type="subcellular location">
    <subcellularLocation>
        <location evidence="1">Cell inner membrane</location>
        <topology evidence="1">Peripheral membrane protein</topology>
    </subcellularLocation>
</comment>
<gene>
    <name evidence="9" type="ORF">F1189_20725</name>
</gene>
<evidence type="ECO:0000256" key="1">
    <source>
        <dbReference type="ARBA" id="ARBA00004417"/>
    </source>
</evidence>
<dbReference type="GO" id="GO:0005886">
    <property type="term" value="C:plasma membrane"/>
    <property type="evidence" value="ECO:0007669"/>
    <property type="project" value="UniProtKB-SubCell"/>
</dbReference>
<proteinExistence type="inferred from homology"/>
<evidence type="ECO:0000256" key="7">
    <source>
        <dbReference type="ARBA" id="ARBA00023136"/>
    </source>
</evidence>
<dbReference type="OrthoDB" id="37801at2"/>
<dbReference type="InterPro" id="IPR003593">
    <property type="entry name" value="AAA+_ATPase"/>
</dbReference>
<dbReference type="Pfam" id="PF00005">
    <property type="entry name" value="ABC_tran"/>
    <property type="match status" value="1"/>
</dbReference>
<name>A0A5M6IPF9_9PROT</name>
<keyword evidence="7" id="KW-0472">Membrane</keyword>
<dbReference type="PROSITE" id="PS50893">
    <property type="entry name" value="ABC_TRANSPORTER_2"/>
    <property type="match status" value="1"/>
</dbReference>
<dbReference type="FunFam" id="3.40.50.300:FF:000016">
    <property type="entry name" value="Oligopeptide ABC transporter ATP-binding component"/>
    <property type="match status" value="1"/>
</dbReference>
<dbReference type="InterPro" id="IPR017871">
    <property type="entry name" value="ABC_transporter-like_CS"/>
</dbReference>